<evidence type="ECO:0000313" key="2">
    <source>
        <dbReference type="EMBL" id="AVO42965.1"/>
    </source>
</evidence>
<dbReference type="Pfam" id="PF01590">
    <property type="entry name" value="GAF"/>
    <property type="match status" value="1"/>
</dbReference>
<protein>
    <submittedName>
        <fullName evidence="2">Phosphohydrolase</fullName>
    </submittedName>
</protein>
<evidence type="ECO:0000259" key="1">
    <source>
        <dbReference type="PROSITE" id="PS51832"/>
    </source>
</evidence>
<organism evidence="2 3">
    <name type="scientific">Simplicispira suum</name>
    <dbReference type="NCBI Taxonomy" id="2109915"/>
    <lineage>
        <taxon>Bacteria</taxon>
        <taxon>Pseudomonadati</taxon>
        <taxon>Pseudomonadota</taxon>
        <taxon>Betaproteobacteria</taxon>
        <taxon>Burkholderiales</taxon>
        <taxon>Comamonadaceae</taxon>
        <taxon>Simplicispira</taxon>
    </lineage>
</organism>
<dbReference type="Proteomes" id="UP000239326">
    <property type="component" value="Chromosome"/>
</dbReference>
<feature type="domain" description="HD-GYP" evidence="1">
    <location>
        <begin position="321"/>
        <end position="529"/>
    </location>
</feature>
<dbReference type="AlphaFoldDB" id="A0A2S0N492"/>
<sequence>MEKQSAMNLFARLDQLNRIGAALSRERNIERLLENILEAARALTGADGGTLYSVTEDHSALRFEIMRTDSLGIRQGGTTGQKIDLPELPLRRADGSPNDALVAAHAALHGRTVNIVDAYAQEGFDFSGTRDFDQRTGYRSQSFLTVPMTDHQGELIGVLQLLNALDPATGQVVAFSDADQSLTESLASQAAIALSNRLLITQLERLFESFVKLINIAIDEKSPYTGGHCERVPELTMMLAEAADATTTGPLAEFRMSDRDRYELKMAGLLHDCGKITTPVHVVDKATKLQTLYDRIGLIDTRFEVAKRDAELAALRAQLALRPAVDPGAEAVALAGLQREMQAIDDDRAFLRHCNRGVEAMQPADQLRVRSLSAQRQWRNVDGVQTAFLTAEEIENLTIRSGTLTQAERDTINYHIVATIKMLEALPWPQHLKNVPEYAGGHHERMDGKGYPRGLTRDQMSVQARMMGIADIFEALTAADRPYKSGMKLSQAVAIMERMKHGGHIDPDLFEVFLRERVYLRYAERFLDAEQIDAVDVAGFVPAVQA</sequence>
<dbReference type="SMART" id="SM00471">
    <property type="entry name" value="HDc"/>
    <property type="match status" value="1"/>
</dbReference>
<dbReference type="InterPro" id="IPR003018">
    <property type="entry name" value="GAF"/>
</dbReference>
<dbReference type="SUPFAM" id="SSF55781">
    <property type="entry name" value="GAF domain-like"/>
    <property type="match status" value="1"/>
</dbReference>
<evidence type="ECO:0000313" key="3">
    <source>
        <dbReference type="Proteomes" id="UP000239326"/>
    </source>
</evidence>
<dbReference type="KEGG" id="simp:C6571_00340"/>
<dbReference type="CDD" id="cd00077">
    <property type="entry name" value="HDc"/>
    <property type="match status" value="2"/>
</dbReference>
<accession>A0A2S0N492</accession>
<dbReference type="SUPFAM" id="SSF109604">
    <property type="entry name" value="HD-domain/PDEase-like"/>
    <property type="match status" value="1"/>
</dbReference>
<dbReference type="EMBL" id="CP027669">
    <property type="protein sequence ID" value="AVO42965.1"/>
    <property type="molecule type" value="Genomic_DNA"/>
</dbReference>
<keyword evidence="2" id="KW-0378">Hydrolase</keyword>
<dbReference type="InterPro" id="IPR037522">
    <property type="entry name" value="HD_GYP_dom"/>
</dbReference>
<reference evidence="2 3" key="1">
    <citation type="submission" date="2018-03" db="EMBL/GenBank/DDBJ databases">
        <title>Genome sequencing of Simplicispira sp.</title>
        <authorList>
            <person name="Kim S.-J."/>
            <person name="Heo J."/>
            <person name="Kwon S.-W."/>
        </authorList>
    </citation>
    <scope>NUCLEOTIDE SEQUENCE [LARGE SCALE GENOMIC DNA]</scope>
    <source>
        <strain evidence="2 3">SC1-8</strain>
    </source>
</reference>
<dbReference type="PANTHER" id="PTHR43155:SF2">
    <property type="entry name" value="CYCLIC DI-GMP PHOSPHODIESTERASE PA4108"/>
    <property type="match status" value="1"/>
</dbReference>
<dbReference type="GO" id="GO:0008081">
    <property type="term" value="F:phosphoric diester hydrolase activity"/>
    <property type="evidence" value="ECO:0007669"/>
    <property type="project" value="UniProtKB-ARBA"/>
</dbReference>
<dbReference type="InterPro" id="IPR006674">
    <property type="entry name" value="HD_domain"/>
</dbReference>
<dbReference type="OrthoDB" id="9774747at2"/>
<dbReference type="SMART" id="SM00065">
    <property type="entry name" value="GAF"/>
    <property type="match status" value="1"/>
</dbReference>
<dbReference type="Pfam" id="PF13487">
    <property type="entry name" value="HD_5"/>
    <property type="match status" value="1"/>
</dbReference>
<dbReference type="RefSeq" id="WP_106447940.1">
    <property type="nucleotide sequence ID" value="NZ_CP027669.1"/>
</dbReference>
<keyword evidence="3" id="KW-1185">Reference proteome</keyword>
<dbReference type="Gene3D" id="3.30.450.40">
    <property type="match status" value="1"/>
</dbReference>
<dbReference type="Gene3D" id="1.10.3210.10">
    <property type="entry name" value="Hypothetical protein af1432"/>
    <property type="match status" value="2"/>
</dbReference>
<dbReference type="Pfam" id="PF01966">
    <property type="entry name" value="HD"/>
    <property type="match status" value="1"/>
</dbReference>
<name>A0A2S0N492_9BURK</name>
<dbReference type="PANTHER" id="PTHR43155">
    <property type="entry name" value="CYCLIC DI-GMP PHOSPHODIESTERASE PA4108-RELATED"/>
    <property type="match status" value="1"/>
</dbReference>
<dbReference type="InterPro" id="IPR003607">
    <property type="entry name" value="HD/PDEase_dom"/>
</dbReference>
<dbReference type="InterPro" id="IPR029016">
    <property type="entry name" value="GAF-like_dom_sf"/>
</dbReference>
<proteinExistence type="predicted"/>
<dbReference type="PROSITE" id="PS51832">
    <property type="entry name" value="HD_GYP"/>
    <property type="match status" value="1"/>
</dbReference>
<gene>
    <name evidence="2" type="ORF">C6571_00340</name>
</gene>